<evidence type="ECO:0000313" key="9">
    <source>
        <dbReference type="EMBL" id="KAF9605929.1"/>
    </source>
</evidence>
<keyword evidence="3" id="KW-0489">Methyltransferase</keyword>
<dbReference type="GO" id="GO:0046872">
    <property type="term" value="F:metal ion binding"/>
    <property type="evidence" value="ECO:0007669"/>
    <property type="project" value="UniProtKB-KW"/>
</dbReference>
<evidence type="ECO:0000256" key="7">
    <source>
        <dbReference type="ARBA" id="ARBA00022833"/>
    </source>
</evidence>
<evidence type="ECO:0000256" key="4">
    <source>
        <dbReference type="ARBA" id="ARBA00022679"/>
    </source>
</evidence>
<dbReference type="GO" id="GO:0008168">
    <property type="term" value="F:methyltransferase activity"/>
    <property type="evidence" value="ECO:0007669"/>
    <property type="project" value="UniProtKB-KW"/>
</dbReference>
<evidence type="ECO:0000313" key="10">
    <source>
        <dbReference type="Proteomes" id="UP000631114"/>
    </source>
</evidence>
<dbReference type="PANTHER" id="PTHR46223">
    <property type="entry name" value="HISTONE-LYSINE N-METHYLTRANSFERASE SUV39H"/>
    <property type="match status" value="1"/>
</dbReference>
<keyword evidence="5" id="KW-0949">S-adenosyl-L-methionine</keyword>
<dbReference type="GO" id="GO:0032259">
    <property type="term" value="P:methylation"/>
    <property type="evidence" value="ECO:0007669"/>
    <property type="project" value="UniProtKB-KW"/>
</dbReference>
<gene>
    <name evidence="9" type="ORF">IFM89_021077</name>
</gene>
<evidence type="ECO:0000256" key="1">
    <source>
        <dbReference type="ARBA" id="ARBA00004286"/>
    </source>
</evidence>
<dbReference type="InterPro" id="IPR001214">
    <property type="entry name" value="SET_dom"/>
</dbReference>
<evidence type="ECO:0000256" key="6">
    <source>
        <dbReference type="ARBA" id="ARBA00022723"/>
    </source>
</evidence>
<dbReference type="PANTHER" id="PTHR46223:SF3">
    <property type="entry name" value="HISTONE-LYSINE N-METHYLTRANSFERASE SET-23"/>
    <property type="match status" value="1"/>
</dbReference>
<keyword evidence="4" id="KW-0808">Transferase</keyword>
<sequence>MSECGERCVCDLSCGNRLTQKGVSVRLRVVKDGRKGWGLHAGEFIRQGEFVCEYAGELLTTAEARCRQQKYDELAAGGKSPSGKACLRVNIDATKVGNIARFIGNLLTVLVRNSGMLFPRLCFFTSRDVLEGEELVFSYGDVRLRPNGLRVETMGLYSVAIVTSCEA</sequence>
<evidence type="ECO:0000256" key="5">
    <source>
        <dbReference type="ARBA" id="ARBA00022691"/>
    </source>
</evidence>
<organism evidence="9 10">
    <name type="scientific">Coptis chinensis</name>
    <dbReference type="NCBI Taxonomy" id="261450"/>
    <lineage>
        <taxon>Eukaryota</taxon>
        <taxon>Viridiplantae</taxon>
        <taxon>Streptophyta</taxon>
        <taxon>Embryophyta</taxon>
        <taxon>Tracheophyta</taxon>
        <taxon>Spermatophyta</taxon>
        <taxon>Magnoliopsida</taxon>
        <taxon>Ranunculales</taxon>
        <taxon>Ranunculaceae</taxon>
        <taxon>Coptidoideae</taxon>
        <taxon>Coptis</taxon>
    </lineage>
</organism>
<comment type="caution">
    <text evidence="9">The sequence shown here is derived from an EMBL/GenBank/DDBJ whole genome shotgun (WGS) entry which is preliminary data.</text>
</comment>
<dbReference type="SMART" id="SM00317">
    <property type="entry name" value="SET"/>
    <property type="match status" value="1"/>
</dbReference>
<dbReference type="SUPFAM" id="SSF82199">
    <property type="entry name" value="SET domain"/>
    <property type="match status" value="1"/>
</dbReference>
<dbReference type="InterPro" id="IPR046341">
    <property type="entry name" value="SET_dom_sf"/>
</dbReference>
<comment type="subcellular location">
    <subcellularLocation>
        <location evidence="1">Chromosome</location>
    </subcellularLocation>
</comment>
<keyword evidence="10" id="KW-1185">Reference proteome</keyword>
<dbReference type="AlphaFoldDB" id="A0A835HWA9"/>
<keyword evidence="2" id="KW-0158">Chromosome</keyword>
<evidence type="ECO:0000256" key="2">
    <source>
        <dbReference type="ARBA" id="ARBA00022454"/>
    </source>
</evidence>
<dbReference type="GO" id="GO:0005694">
    <property type="term" value="C:chromosome"/>
    <property type="evidence" value="ECO:0007669"/>
    <property type="project" value="UniProtKB-SubCell"/>
</dbReference>
<keyword evidence="6" id="KW-0479">Metal-binding</keyword>
<evidence type="ECO:0000256" key="3">
    <source>
        <dbReference type="ARBA" id="ARBA00022603"/>
    </source>
</evidence>
<dbReference type="InterPro" id="IPR050973">
    <property type="entry name" value="H3K9_Histone-Lys_N-MTase"/>
</dbReference>
<dbReference type="EMBL" id="JADFTS010000005">
    <property type="protein sequence ID" value="KAF9605929.1"/>
    <property type="molecule type" value="Genomic_DNA"/>
</dbReference>
<proteinExistence type="predicted"/>
<accession>A0A835HWA9</accession>
<dbReference type="Gene3D" id="2.170.270.10">
    <property type="entry name" value="SET domain"/>
    <property type="match status" value="1"/>
</dbReference>
<feature type="domain" description="SET" evidence="8">
    <location>
        <begin position="25"/>
        <end position="140"/>
    </location>
</feature>
<evidence type="ECO:0000259" key="8">
    <source>
        <dbReference type="PROSITE" id="PS50280"/>
    </source>
</evidence>
<dbReference type="Pfam" id="PF00856">
    <property type="entry name" value="SET"/>
    <property type="match status" value="1"/>
</dbReference>
<dbReference type="Proteomes" id="UP000631114">
    <property type="component" value="Unassembled WGS sequence"/>
</dbReference>
<dbReference type="PROSITE" id="PS50280">
    <property type="entry name" value="SET"/>
    <property type="match status" value="1"/>
</dbReference>
<keyword evidence="7" id="KW-0862">Zinc</keyword>
<dbReference type="OrthoDB" id="5792673at2759"/>
<protein>
    <recommendedName>
        <fullName evidence="8">SET domain-containing protein</fullName>
    </recommendedName>
</protein>
<name>A0A835HWA9_9MAGN</name>
<reference evidence="9 10" key="1">
    <citation type="submission" date="2020-10" db="EMBL/GenBank/DDBJ databases">
        <title>The Coptis chinensis genome and diversification of protoberbering-type alkaloids.</title>
        <authorList>
            <person name="Wang B."/>
            <person name="Shu S."/>
            <person name="Song C."/>
            <person name="Liu Y."/>
        </authorList>
    </citation>
    <scope>NUCLEOTIDE SEQUENCE [LARGE SCALE GENOMIC DNA]</scope>
    <source>
        <strain evidence="9">HL-2020</strain>
        <tissue evidence="9">Leaf</tissue>
    </source>
</reference>